<gene>
    <name evidence="1" type="ORF">DPMN_176300</name>
</gene>
<reference evidence="1" key="1">
    <citation type="journal article" date="2019" name="bioRxiv">
        <title>The Genome of the Zebra Mussel, Dreissena polymorpha: A Resource for Invasive Species Research.</title>
        <authorList>
            <person name="McCartney M.A."/>
            <person name="Auch B."/>
            <person name="Kono T."/>
            <person name="Mallez S."/>
            <person name="Zhang Y."/>
            <person name="Obille A."/>
            <person name="Becker A."/>
            <person name="Abrahante J.E."/>
            <person name="Garbe J."/>
            <person name="Badalamenti J.P."/>
            <person name="Herman A."/>
            <person name="Mangelson H."/>
            <person name="Liachko I."/>
            <person name="Sullivan S."/>
            <person name="Sone E.D."/>
            <person name="Koren S."/>
            <person name="Silverstein K.A.T."/>
            <person name="Beckman K.B."/>
            <person name="Gohl D.M."/>
        </authorList>
    </citation>
    <scope>NUCLEOTIDE SEQUENCE</scope>
    <source>
        <strain evidence="1">Duluth1</strain>
        <tissue evidence="1">Whole animal</tissue>
    </source>
</reference>
<evidence type="ECO:0000313" key="1">
    <source>
        <dbReference type="EMBL" id="KAH3774906.1"/>
    </source>
</evidence>
<evidence type="ECO:0000313" key="2">
    <source>
        <dbReference type="Proteomes" id="UP000828390"/>
    </source>
</evidence>
<dbReference type="Proteomes" id="UP000828390">
    <property type="component" value="Unassembled WGS sequence"/>
</dbReference>
<dbReference type="EMBL" id="JAIWYP010000009">
    <property type="protein sequence ID" value="KAH3774906.1"/>
    <property type="molecule type" value="Genomic_DNA"/>
</dbReference>
<comment type="caution">
    <text evidence="1">The sequence shown here is derived from an EMBL/GenBank/DDBJ whole genome shotgun (WGS) entry which is preliminary data.</text>
</comment>
<proteinExistence type="predicted"/>
<organism evidence="1 2">
    <name type="scientific">Dreissena polymorpha</name>
    <name type="common">Zebra mussel</name>
    <name type="synonym">Mytilus polymorpha</name>
    <dbReference type="NCBI Taxonomy" id="45954"/>
    <lineage>
        <taxon>Eukaryota</taxon>
        <taxon>Metazoa</taxon>
        <taxon>Spiralia</taxon>
        <taxon>Lophotrochozoa</taxon>
        <taxon>Mollusca</taxon>
        <taxon>Bivalvia</taxon>
        <taxon>Autobranchia</taxon>
        <taxon>Heteroconchia</taxon>
        <taxon>Euheterodonta</taxon>
        <taxon>Imparidentia</taxon>
        <taxon>Neoheterodontei</taxon>
        <taxon>Myida</taxon>
        <taxon>Dreissenoidea</taxon>
        <taxon>Dreissenidae</taxon>
        <taxon>Dreissena</taxon>
    </lineage>
</organism>
<protein>
    <submittedName>
        <fullName evidence="1">Uncharacterized protein</fullName>
    </submittedName>
</protein>
<accession>A0A9D4IGS8</accession>
<keyword evidence="2" id="KW-1185">Reference proteome</keyword>
<dbReference type="PROSITE" id="PS51257">
    <property type="entry name" value="PROKAR_LIPOPROTEIN"/>
    <property type="match status" value="1"/>
</dbReference>
<sequence length="68" mass="7355">MFVIRPHRSSKSRLHRPLINSCCPGTLVGCLDTSSRGGGASGKGLVWFSCFFQVAKLLGCLMHFGTNI</sequence>
<reference evidence="1" key="2">
    <citation type="submission" date="2020-11" db="EMBL/GenBank/DDBJ databases">
        <authorList>
            <person name="McCartney M.A."/>
            <person name="Auch B."/>
            <person name="Kono T."/>
            <person name="Mallez S."/>
            <person name="Becker A."/>
            <person name="Gohl D.M."/>
            <person name="Silverstein K.A.T."/>
            <person name="Koren S."/>
            <person name="Bechman K.B."/>
            <person name="Herman A."/>
            <person name="Abrahante J.E."/>
            <person name="Garbe J."/>
        </authorList>
    </citation>
    <scope>NUCLEOTIDE SEQUENCE</scope>
    <source>
        <strain evidence="1">Duluth1</strain>
        <tissue evidence="1">Whole animal</tissue>
    </source>
</reference>
<dbReference type="AlphaFoldDB" id="A0A9D4IGS8"/>
<name>A0A9D4IGS8_DREPO</name>